<keyword evidence="3 6" id="KW-0464">Manganese</keyword>
<feature type="active site" description="Nucleophile" evidence="6">
    <location>
        <position position="160"/>
    </location>
</feature>
<keyword evidence="1 6" id="KW-0479">Metal-binding</keyword>
<dbReference type="EC" id="4.2.1.70" evidence="6"/>
<dbReference type="PANTHER" id="PTHR42909:SF1">
    <property type="entry name" value="CARBOHYDRATE KINASE PFKB DOMAIN-CONTAINING PROTEIN"/>
    <property type="match status" value="1"/>
</dbReference>
<protein>
    <recommendedName>
        <fullName evidence="6">Pseudouridine-5'-phosphate glycosidase</fullName>
        <shortName evidence="6">PsiMP glycosidase</shortName>
        <ecNumber evidence="6">4.2.1.70</ecNumber>
    </recommendedName>
</protein>
<accession>A0A7Z0EBT0</accession>
<feature type="binding site" evidence="6">
    <location>
        <position position="87"/>
    </location>
    <ligand>
        <name>substrate</name>
    </ligand>
</feature>
<keyword evidence="5 6" id="KW-0326">Glycosidase</keyword>
<dbReference type="Proteomes" id="UP000537260">
    <property type="component" value="Unassembled WGS sequence"/>
</dbReference>
<feature type="binding site" evidence="6">
    <location>
        <position position="107"/>
    </location>
    <ligand>
        <name>substrate</name>
    </ligand>
</feature>
<evidence type="ECO:0000256" key="1">
    <source>
        <dbReference type="ARBA" id="ARBA00022723"/>
    </source>
</evidence>
<dbReference type="GO" id="GO:0004730">
    <property type="term" value="F:pseudouridylate synthase activity"/>
    <property type="evidence" value="ECO:0007669"/>
    <property type="project" value="UniProtKB-UniRule"/>
</dbReference>
<dbReference type="Pfam" id="PF04227">
    <property type="entry name" value="Indigoidine_A"/>
    <property type="match status" value="1"/>
</dbReference>
<dbReference type="GO" id="GO:0046872">
    <property type="term" value="F:metal ion binding"/>
    <property type="evidence" value="ECO:0007669"/>
    <property type="project" value="UniProtKB-KW"/>
</dbReference>
<comment type="function">
    <text evidence="6">Catalyzes the reversible cleavage of pseudouridine 5'-phosphate (PsiMP) to ribose 5-phosphate and uracil. Functions biologically in the cleavage direction, as part of a pseudouridine degradation pathway.</text>
</comment>
<dbReference type="GO" id="GO:0046113">
    <property type="term" value="P:nucleobase catabolic process"/>
    <property type="evidence" value="ECO:0007669"/>
    <property type="project" value="UniProtKB-UniRule"/>
</dbReference>
<keyword evidence="8" id="KW-1185">Reference proteome</keyword>
<dbReference type="InterPro" id="IPR022830">
    <property type="entry name" value="Indigdn_synthA-like"/>
</dbReference>
<comment type="caution">
    <text evidence="7">The sequence shown here is derived from an EMBL/GenBank/DDBJ whole genome shotgun (WGS) entry which is preliminary data.</text>
</comment>
<evidence type="ECO:0000313" key="8">
    <source>
        <dbReference type="Proteomes" id="UP000537260"/>
    </source>
</evidence>
<dbReference type="InterPro" id="IPR007342">
    <property type="entry name" value="PsuG"/>
</dbReference>
<feature type="binding site" evidence="6">
    <location>
        <begin position="141"/>
        <end position="143"/>
    </location>
    <ligand>
        <name>substrate</name>
    </ligand>
</feature>
<evidence type="ECO:0000256" key="2">
    <source>
        <dbReference type="ARBA" id="ARBA00022801"/>
    </source>
</evidence>
<evidence type="ECO:0000313" key="7">
    <source>
        <dbReference type="EMBL" id="NYJ18705.1"/>
    </source>
</evidence>
<keyword evidence="2 6" id="KW-0378">Hydrolase</keyword>
<dbReference type="SUPFAM" id="SSF110581">
    <property type="entry name" value="Indigoidine synthase A-like"/>
    <property type="match status" value="1"/>
</dbReference>
<gene>
    <name evidence="6" type="primary">psuG</name>
    <name evidence="7" type="ORF">HNR05_000496</name>
</gene>
<name>A0A7Z0EBT0_9MICO</name>
<evidence type="ECO:0000256" key="3">
    <source>
        <dbReference type="ARBA" id="ARBA00023211"/>
    </source>
</evidence>
<sequence>MTSPVIHVSQEVQDAVRDGRPVVALESTIFTHGLPRPRNLEVALEAEASLRAQGVVPATIGLFDGVPTVGLTTEQITILSKTDNIDKVSLRDLPVIHALGRHGGTTVAATAFLAHEAGVKVFSTGGLGGVHHGAAESFDESADMTTLAQVPIIVISAGVKSILDIPATLERFETLNIPVIGYGTTHYPGFYVSDSGFTIGYAVNTPDEVAAVVKARDALGLPQSVLLANPVATDKQLPPEQLDDILARAWAEAEKQGISGNASTPFLLDFIQRDTKGVSLDVNVEVYRGNVALGGLVAAALSR</sequence>
<dbReference type="GO" id="GO:0005737">
    <property type="term" value="C:cytoplasm"/>
    <property type="evidence" value="ECO:0007669"/>
    <property type="project" value="TreeGrafter"/>
</dbReference>
<feature type="binding site" evidence="6">
    <location>
        <position position="139"/>
    </location>
    <ligand>
        <name>Mn(2+)</name>
        <dbReference type="ChEBI" id="CHEBI:29035"/>
    </ligand>
</feature>
<comment type="subunit">
    <text evidence="6">Homotrimer.</text>
</comment>
<comment type="similarity">
    <text evidence="6">Belongs to the pseudouridine-5'-phosphate glycosidase family.</text>
</comment>
<keyword evidence="4 6" id="KW-0456">Lyase</keyword>
<dbReference type="PANTHER" id="PTHR42909">
    <property type="entry name" value="ZGC:136858"/>
    <property type="match status" value="1"/>
</dbReference>
<dbReference type="EMBL" id="JACCFM010000001">
    <property type="protein sequence ID" value="NYJ18705.1"/>
    <property type="molecule type" value="Genomic_DNA"/>
</dbReference>
<dbReference type="RefSeq" id="WP_179577576.1">
    <property type="nucleotide sequence ID" value="NZ_JACCFM010000001.1"/>
</dbReference>
<feature type="active site" description="Proton donor" evidence="6">
    <location>
        <position position="26"/>
    </location>
</feature>
<comment type="catalytic activity">
    <reaction evidence="6">
        <text>D-ribose 5-phosphate + uracil = psi-UMP + H2O</text>
        <dbReference type="Rhea" id="RHEA:18337"/>
        <dbReference type="ChEBI" id="CHEBI:15377"/>
        <dbReference type="ChEBI" id="CHEBI:17568"/>
        <dbReference type="ChEBI" id="CHEBI:58380"/>
        <dbReference type="ChEBI" id="CHEBI:78346"/>
        <dbReference type="EC" id="4.2.1.70"/>
    </reaction>
</comment>
<dbReference type="HAMAP" id="MF_01876">
    <property type="entry name" value="PsiMP_glycosidase"/>
    <property type="match status" value="1"/>
</dbReference>
<reference evidence="7 8" key="1">
    <citation type="submission" date="2020-07" db="EMBL/GenBank/DDBJ databases">
        <title>Sequencing the genomes of 1000 actinobacteria strains.</title>
        <authorList>
            <person name="Klenk H.-P."/>
        </authorList>
    </citation>
    <scope>NUCLEOTIDE SEQUENCE [LARGE SCALE GENOMIC DNA]</scope>
    <source>
        <strain evidence="7 8">LI1</strain>
    </source>
</reference>
<dbReference type="GO" id="GO:0016798">
    <property type="term" value="F:hydrolase activity, acting on glycosyl bonds"/>
    <property type="evidence" value="ECO:0007669"/>
    <property type="project" value="UniProtKB-KW"/>
</dbReference>
<dbReference type="Gene3D" id="3.40.1790.10">
    <property type="entry name" value="Indigoidine synthase domain"/>
    <property type="match status" value="1"/>
</dbReference>
<organism evidence="7 8">
    <name type="scientific">Glaciibacter psychrotolerans</name>
    <dbReference type="NCBI Taxonomy" id="670054"/>
    <lineage>
        <taxon>Bacteria</taxon>
        <taxon>Bacillati</taxon>
        <taxon>Actinomycetota</taxon>
        <taxon>Actinomycetes</taxon>
        <taxon>Micrococcales</taxon>
        <taxon>Microbacteriaceae</taxon>
        <taxon>Glaciibacter</taxon>
    </lineage>
</organism>
<proteinExistence type="inferred from homology"/>
<comment type="cofactor">
    <cofactor evidence="6">
        <name>Mn(2+)</name>
        <dbReference type="ChEBI" id="CHEBI:29035"/>
    </cofactor>
    <text evidence="6">Binds 1 Mn(2+) ion per subunit.</text>
</comment>
<evidence type="ECO:0000256" key="6">
    <source>
        <dbReference type="HAMAP-Rule" id="MF_01876"/>
    </source>
</evidence>
<evidence type="ECO:0000256" key="4">
    <source>
        <dbReference type="ARBA" id="ARBA00023239"/>
    </source>
</evidence>
<dbReference type="AlphaFoldDB" id="A0A7Z0EBT0"/>
<evidence type="ECO:0000256" key="5">
    <source>
        <dbReference type="ARBA" id="ARBA00023295"/>
    </source>
</evidence>